<comment type="caution">
    <text evidence="6">The sequence shown here is derived from an EMBL/GenBank/DDBJ whole genome shotgun (WGS) entry which is preliminary data.</text>
</comment>
<comment type="catalytic activity">
    <reaction evidence="3">
        <text>Couples ATP hydrolysis with the unwinding of duplex DNA by translocating in the 3'-5' direction.</text>
        <dbReference type="EC" id="5.6.2.4"/>
    </reaction>
</comment>
<protein>
    <recommendedName>
        <fullName evidence="4">DNA 3'-5' helicase</fullName>
        <ecNumber evidence="4">5.6.2.4</ecNumber>
    </recommendedName>
</protein>
<dbReference type="InterPro" id="IPR027417">
    <property type="entry name" value="P-loop_NTPase"/>
</dbReference>
<dbReference type="SMART" id="SM00490">
    <property type="entry name" value="HELICc"/>
    <property type="match status" value="1"/>
</dbReference>
<dbReference type="GO" id="GO:0005694">
    <property type="term" value="C:chromosome"/>
    <property type="evidence" value="ECO:0007669"/>
    <property type="project" value="TreeGrafter"/>
</dbReference>
<feature type="domain" description="Helicase C-terminal" evidence="5">
    <location>
        <begin position="100"/>
        <end position="279"/>
    </location>
</feature>
<dbReference type="PROSITE" id="PS51194">
    <property type="entry name" value="HELICASE_CTER"/>
    <property type="match status" value="1"/>
</dbReference>
<dbReference type="PANTHER" id="PTHR13710:SF157">
    <property type="entry name" value="DNA HELICASE"/>
    <property type="match status" value="1"/>
</dbReference>
<dbReference type="GO" id="GO:0005737">
    <property type="term" value="C:cytoplasm"/>
    <property type="evidence" value="ECO:0007669"/>
    <property type="project" value="TreeGrafter"/>
</dbReference>
<keyword evidence="7" id="KW-1185">Reference proteome</keyword>
<name>A0AAW0QC57_9GOBI</name>
<evidence type="ECO:0000256" key="3">
    <source>
        <dbReference type="ARBA" id="ARBA00034617"/>
    </source>
</evidence>
<evidence type="ECO:0000313" key="7">
    <source>
        <dbReference type="Proteomes" id="UP001460270"/>
    </source>
</evidence>
<organism evidence="6 7">
    <name type="scientific">Mugilogobius chulae</name>
    <name type="common">yellowstripe goby</name>
    <dbReference type="NCBI Taxonomy" id="88201"/>
    <lineage>
        <taxon>Eukaryota</taxon>
        <taxon>Metazoa</taxon>
        <taxon>Chordata</taxon>
        <taxon>Craniata</taxon>
        <taxon>Vertebrata</taxon>
        <taxon>Euteleostomi</taxon>
        <taxon>Actinopterygii</taxon>
        <taxon>Neopterygii</taxon>
        <taxon>Teleostei</taxon>
        <taxon>Neoteleostei</taxon>
        <taxon>Acanthomorphata</taxon>
        <taxon>Gobiaria</taxon>
        <taxon>Gobiiformes</taxon>
        <taxon>Gobioidei</taxon>
        <taxon>Gobiidae</taxon>
        <taxon>Gobionellinae</taxon>
        <taxon>Mugilogobius</taxon>
    </lineage>
</organism>
<accession>A0AAW0QC57</accession>
<dbReference type="GO" id="GO:0009378">
    <property type="term" value="F:four-way junction helicase activity"/>
    <property type="evidence" value="ECO:0007669"/>
    <property type="project" value="TreeGrafter"/>
</dbReference>
<sequence length="452" mass="50452">MQLGVNSEAEIVSSAPMLLFGSPESWLLNEKWRQLLSKMKDLVGIVVDEVHLIYKWGQGEKGRSAFRECFARLGELRSLVKAGTPVLALTASADLESRARVKRLLLMDSATIVNESPNRQNIRIGLKHHSGGSLDCLDWVVKEEKMLGVGRDPEHRQENMLIGMFHSKTLQSNKSRVLSSFSGDGNCRVVVATTALGLGLNFPNISHVILYGVPEDVEALLQEIGRAGRDGSQSHAVVYCVKQHTPVDEKVKSLLQAVTSSCLRKELYKHFEQQPSHIVPGHLCCTYCHSKCQCQPEGCKEPIPEYELPSEAKIQTRCRQVTDEDKSLLATLLTEYKDTLLPNSSHLYTTKAACTGFSDDLIKDVLEHCPNIFDINYICTHLPVFSKEHATKILRIIHEVFEDIDNCPTILSPESVSPPDVNYTGYYDEMHSEELSSLSSQESGMSPIQWSD</sequence>
<keyword evidence="2" id="KW-0413">Isomerase</keyword>
<dbReference type="AlphaFoldDB" id="A0AAW0QC57"/>
<dbReference type="PANTHER" id="PTHR13710">
    <property type="entry name" value="DNA HELICASE RECQ FAMILY MEMBER"/>
    <property type="match status" value="1"/>
</dbReference>
<dbReference type="SUPFAM" id="SSF52540">
    <property type="entry name" value="P-loop containing nucleoside triphosphate hydrolases"/>
    <property type="match status" value="1"/>
</dbReference>
<evidence type="ECO:0000256" key="1">
    <source>
        <dbReference type="ARBA" id="ARBA00005446"/>
    </source>
</evidence>
<dbReference type="Gene3D" id="3.40.50.300">
    <property type="entry name" value="P-loop containing nucleotide triphosphate hydrolases"/>
    <property type="match status" value="2"/>
</dbReference>
<dbReference type="EC" id="5.6.2.4" evidence="4"/>
<evidence type="ECO:0000256" key="4">
    <source>
        <dbReference type="ARBA" id="ARBA00034808"/>
    </source>
</evidence>
<dbReference type="Pfam" id="PF00271">
    <property type="entry name" value="Helicase_C"/>
    <property type="match status" value="1"/>
</dbReference>
<gene>
    <name evidence="6" type="ORF">WMY93_001158</name>
</gene>
<dbReference type="GO" id="GO:0005654">
    <property type="term" value="C:nucleoplasm"/>
    <property type="evidence" value="ECO:0007669"/>
    <property type="project" value="TreeGrafter"/>
</dbReference>
<dbReference type="GO" id="GO:0043138">
    <property type="term" value="F:3'-5' DNA helicase activity"/>
    <property type="evidence" value="ECO:0007669"/>
    <property type="project" value="UniProtKB-EC"/>
</dbReference>
<dbReference type="GO" id="GO:0000723">
    <property type="term" value="P:telomere maintenance"/>
    <property type="evidence" value="ECO:0007669"/>
    <property type="project" value="TreeGrafter"/>
</dbReference>
<evidence type="ECO:0000259" key="5">
    <source>
        <dbReference type="PROSITE" id="PS51194"/>
    </source>
</evidence>
<evidence type="ECO:0000313" key="6">
    <source>
        <dbReference type="EMBL" id="KAK7945430.1"/>
    </source>
</evidence>
<proteinExistence type="inferred from homology"/>
<dbReference type="Proteomes" id="UP001460270">
    <property type="component" value="Unassembled WGS sequence"/>
</dbReference>
<dbReference type="InterPro" id="IPR001650">
    <property type="entry name" value="Helicase_C-like"/>
</dbReference>
<reference evidence="7" key="1">
    <citation type="submission" date="2024-04" db="EMBL/GenBank/DDBJ databases">
        <title>Salinicola lusitanus LLJ914,a marine bacterium isolated from the Okinawa Trough.</title>
        <authorList>
            <person name="Li J."/>
        </authorList>
    </citation>
    <scope>NUCLEOTIDE SEQUENCE [LARGE SCALE GENOMIC DNA]</scope>
</reference>
<evidence type="ECO:0000256" key="2">
    <source>
        <dbReference type="ARBA" id="ARBA00023235"/>
    </source>
</evidence>
<dbReference type="EMBL" id="JBBPFD010000001">
    <property type="protein sequence ID" value="KAK7945430.1"/>
    <property type="molecule type" value="Genomic_DNA"/>
</dbReference>
<comment type="similarity">
    <text evidence="1">Belongs to the helicase family. RecQ subfamily.</text>
</comment>
<dbReference type="GO" id="GO:0000724">
    <property type="term" value="P:double-strand break repair via homologous recombination"/>
    <property type="evidence" value="ECO:0007669"/>
    <property type="project" value="TreeGrafter"/>
</dbReference>